<evidence type="ECO:0000313" key="2">
    <source>
        <dbReference type="EMBL" id="MBA0125507.1"/>
    </source>
</evidence>
<gene>
    <name evidence="2" type="ORF">H0B56_08135</name>
</gene>
<evidence type="ECO:0000313" key="3">
    <source>
        <dbReference type="Proteomes" id="UP000582974"/>
    </source>
</evidence>
<accession>A0A838A985</accession>
<dbReference type="RefSeq" id="WP_180892282.1">
    <property type="nucleotide sequence ID" value="NZ_JACCKD010000002.1"/>
</dbReference>
<name>A0A838A985_9PSEU</name>
<dbReference type="Pfam" id="PF17963">
    <property type="entry name" value="Big_9"/>
    <property type="match status" value="2"/>
</dbReference>
<dbReference type="AlphaFoldDB" id="A0A838A985"/>
<organism evidence="2 3">
    <name type="scientific">Haloechinothrix aidingensis</name>
    <dbReference type="NCBI Taxonomy" id="2752311"/>
    <lineage>
        <taxon>Bacteria</taxon>
        <taxon>Bacillati</taxon>
        <taxon>Actinomycetota</taxon>
        <taxon>Actinomycetes</taxon>
        <taxon>Pseudonocardiales</taxon>
        <taxon>Pseudonocardiaceae</taxon>
        <taxon>Haloechinothrix</taxon>
    </lineage>
</organism>
<dbReference type="Gene3D" id="2.60.40.3440">
    <property type="match status" value="2"/>
</dbReference>
<sequence>MSFRGKPRRGVRALAVTTVSGVVGSLVGAAGLMAAGVGNAEPASLTLNYECPFPLIGVQQVETEISADIPREVEVGEATPEFDVDTITTAPPEATEGLSLVGATTIEGEAVAESFVEAPEATLDVQVPAEIPVQDVPEEGELIVEAFGSAPSLTFSEAGNARIGVGDLQLTMTPRDADGNETGLGTFDSECTQLPDQDNILAEIEITDPGEPDPPEVPVVSDHGFEVAQGDVLSVGAPGLLEGATPGDVDLTAAVESGPSGGSVDVAGDGSFTYEPDEGFSGEDTFSYTASYEVDGESVVSEPGTVTVTVTEVDEPDPPEVPVVSDHGFEVAQGDVLSVGAPGLLEGATPGDVDLTAAVESGPSGGSVDVAGDGSFTYEPDEGFSGEDTFSYTASYEVDGESVVSEPGTVTVTVTEADEPDPGLDVSYDLAGESYINAADTTVALNGGVEANVDLQSGDVEADLQLDRTSASFRVFWILPASAEIDFEQVGTTTGTFADGQLDTSSEMLVKLPRVSVLGFPISQGDGCRTAEPTQLDLTSEPGFSPTEGGALSGEYTLPDLEGCGLLTPIVSAYTAGPGNTVDVELTSRSES</sequence>
<dbReference type="Pfam" id="PF20611">
    <property type="entry name" value="DUF6801"/>
    <property type="match status" value="1"/>
</dbReference>
<protein>
    <submittedName>
        <fullName evidence="2">Ig-like domain-containing protein</fullName>
    </submittedName>
</protein>
<dbReference type="Proteomes" id="UP000582974">
    <property type="component" value="Unassembled WGS sequence"/>
</dbReference>
<proteinExistence type="predicted"/>
<comment type="caution">
    <text evidence="2">The sequence shown here is derived from an EMBL/GenBank/DDBJ whole genome shotgun (WGS) entry which is preliminary data.</text>
</comment>
<dbReference type="EMBL" id="JACCKD010000002">
    <property type="protein sequence ID" value="MBA0125507.1"/>
    <property type="molecule type" value="Genomic_DNA"/>
</dbReference>
<reference evidence="2 3" key="1">
    <citation type="submission" date="2020-07" db="EMBL/GenBank/DDBJ databases">
        <title>Genome of Haloechinothrix sp.</title>
        <authorList>
            <person name="Tang S.-K."/>
            <person name="Yang L."/>
            <person name="Zhu W.-Y."/>
        </authorList>
    </citation>
    <scope>NUCLEOTIDE SEQUENCE [LARGE SCALE GENOMIC DNA]</scope>
    <source>
        <strain evidence="2 3">YIM 98757</strain>
    </source>
</reference>
<evidence type="ECO:0000259" key="1">
    <source>
        <dbReference type="Pfam" id="PF20611"/>
    </source>
</evidence>
<feature type="domain" description="DUF6801" evidence="1">
    <location>
        <begin position="48"/>
        <end position="202"/>
    </location>
</feature>
<dbReference type="InterPro" id="IPR046542">
    <property type="entry name" value="DUF6801"/>
</dbReference>
<keyword evidence="3" id="KW-1185">Reference proteome</keyword>